<name>A0A2S4V7Q5_9BASI</name>
<evidence type="ECO:0000313" key="1">
    <source>
        <dbReference type="EMBL" id="POW05551.1"/>
    </source>
</evidence>
<dbReference type="VEuPathDB" id="FungiDB:PSTT_09649"/>
<proteinExistence type="predicted"/>
<dbReference type="AlphaFoldDB" id="A0A2S4V7Q5"/>
<dbReference type="Proteomes" id="UP000239156">
    <property type="component" value="Unassembled WGS sequence"/>
</dbReference>
<keyword evidence="2" id="KW-1185">Reference proteome</keyword>
<evidence type="ECO:0000313" key="2">
    <source>
        <dbReference type="Proteomes" id="UP000239156"/>
    </source>
</evidence>
<organism evidence="1 2">
    <name type="scientific">Puccinia striiformis</name>
    <dbReference type="NCBI Taxonomy" id="27350"/>
    <lineage>
        <taxon>Eukaryota</taxon>
        <taxon>Fungi</taxon>
        <taxon>Dikarya</taxon>
        <taxon>Basidiomycota</taxon>
        <taxon>Pucciniomycotina</taxon>
        <taxon>Pucciniomycetes</taxon>
        <taxon>Pucciniales</taxon>
        <taxon>Pucciniaceae</taxon>
        <taxon>Puccinia</taxon>
    </lineage>
</organism>
<protein>
    <submittedName>
        <fullName evidence="1">Uncharacterized protein</fullName>
    </submittedName>
</protein>
<accession>A0A2S4V7Q5</accession>
<sequence length="59" mass="7202">MRCEGFCAGFHTLSSTSQRFPVRLRQKRDPFFQMFQNTEKTSLKRRWLGQEVRRSRLHQ</sequence>
<dbReference type="EMBL" id="PKSL01000097">
    <property type="protein sequence ID" value="POW05551.1"/>
    <property type="molecule type" value="Genomic_DNA"/>
</dbReference>
<gene>
    <name evidence="1" type="ORF">PSTT_09649</name>
</gene>
<comment type="caution">
    <text evidence="1">The sequence shown here is derived from an EMBL/GenBank/DDBJ whole genome shotgun (WGS) entry which is preliminary data.</text>
</comment>
<reference evidence="1" key="1">
    <citation type="submission" date="2017-12" db="EMBL/GenBank/DDBJ databases">
        <title>Gene loss provides genomic basis for host adaptation in cereal stripe rust fungi.</title>
        <authorList>
            <person name="Xia C."/>
        </authorList>
    </citation>
    <scope>NUCLEOTIDE SEQUENCE [LARGE SCALE GENOMIC DNA]</scope>
    <source>
        <strain evidence="1">93-210</strain>
    </source>
</reference>